<evidence type="ECO:0000256" key="2">
    <source>
        <dbReference type="ARBA" id="ARBA00022630"/>
    </source>
</evidence>
<dbReference type="Gene3D" id="2.30.110.10">
    <property type="entry name" value="Electron Transport, Fmn-binding Protein, Chain A"/>
    <property type="match status" value="1"/>
</dbReference>
<reference evidence="6 7" key="1">
    <citation type="submission" date="2020-03" db="EMBL/GenBank/DDBJ databases">
        <title>Leucobacter sp. nov., isolated from beetles.</title>
        <authorList>
            <person name="Hyun D.-W."/>
            <person name="Bae J.-W."/>
        </authorList>
    </citation>
    <scope>NUCLEOTIDE SEQUENCE [LARGE SCALE GENOMIC DNA]</scope>
    <source>
        <strain evidence="6 7">HDW9A</strain>
    </source>
</reference>
<sequence>MNKSSIFTPVRGSTEELQQTVPAQNSIPHSTHRPIKPSVLYFGTPVAVVSSMNTDGTTNLAPISSYWALDNLLVLGLGSDSHTLANLKLHPELVLNLADETSWQKMEQLGDTTGADPVPPSKRKGTHFVADKFEVVGWHPIQADTVTPHRVVELPVHLEAKVTSIHDEAGGLSVVHARCTQVHAADELTIDRTSHINPGLWRPLIYNFRHYFGLGNRLGLASHAEVR</sequence>
<evidence type="ECO:0000256" key="3">
    <source>
        <dbReference type="ARBA" id="ARBA00038054"/>
    </source>
</evidence>
<organism evidence="6 7">
    <name type="scientific">Leucobacter coleopterorum</name>
    <dbReference type="NCBI Taxonomy" id="2714933"/>
    <lineage>
        <taxon>Bacteria</taxon>
        <taxon>Bacillati</taxon>
        <taxon>Actinomycetota</taxon>
        <taxon>Actinomycetes</taxon>
        <taxon>Micrococcales</taxon>
        <taxon>Microbacteriaceae</taxon>
        <taxon>Leucobacter</taxon>
    </lineage>
</organism>
<evidence type="ECO:0000313" key="6">
    <source>
        <dbReference type="EMBL" id="QIM17841.1"/>
    </source>
</evidence>
<dbReference type="PANTHER" id="PTHR43567:SF1">
    <property type="entry name" value="FLAVOREDOXIN"/>
    <property type="match status" value="1"/>
</dbReference>
<feature type="region of interest" description="Disordered" evidence="4">
    <location>
        <begin position="1"/>
        <end position="32"/>
    </location>
</feature>
<feature type="compositionally biased region" description="Polar residues" evidence="4">
    <location>
        <begin position="15"/>
        <end position="29"/>
    </location>
</feature>
<dbReference type="InterPro" id="IPR012349">
    <property type="entry name" value="Split_barrel_FMN-bd"/>
</dbReference>
<evidence type="ECO:0000259" key="5">
    <source>
        <dbReference type="Pfam" id="PF01613"/>
    </source>
</evidence>
<protein>
    <submittedName>
        <fullName evidence="6">Flavin reductase family protein</fullName>
    </submittedName>
</protein>
<evidence type="ECO:0000313" key="7">
    <source>
        <dbReference type="Proteomes" id="UP000503441"/>
    </source>
</evidence>
<evidence type="ECO:0000256" key="4">
    <source>
        <dbReference type="SAM" id="MobiDB-lite"/>
    </source>
</evidence>
<dbReference type="Pfam" id="PF01613">
    <property type="entry name" value="Flavin_Reduct"/>
    <property type="match status" value="1"/>
</dbReference>
<comment type="similarity">
    <text evidence="3">Belongs to the flavoredoxin family.</text>
</comment>
<dbReference type="EMBL" id="CP049933">
    <property type="protein sequence ID" value="QIM17841.1"/>
    <property type="molecule type" value="Genomic_DNA"/>
</dbReference>
<dbReference type="Proteomes" id="UP000503441">
    <property type="component" value="Chromosome"/>
</dbReference>
<feature type="domain" description="Flavin reductase like" evidence="5">
    <location>
        <begin position="42"/>
        <end position="214"/>
    </location>
</feature>
<dbReference type="InterPro" id="IPR002563">
    <property type="entry name" value="Flavin_Rdtase-like_dom"/>
</dbReference>
<evidence type="ECO:0000256" key="1">
    <source>
        <dbReference type="ARBA" id="ARBA00001917"/>
    </source>
</evidence>
<dbReference type="RefSeq" id="WP_166328782.1">
    <property type="nucleotide sequence ID" value="NZ_CP049933.1"/>
</dbReference>
<dbReference type="InterPro" id="IPR052174">
    <property type="entry name" value="Flavoredoxin"/>
</dbReference>
<keyword evidence="7" id="KW-1185">Reference proteome</keyword>
<name>A0ABX6JU71_9MICO</name>
<comment type="cofactor">
    <cofactor evidence="1">
        <name>FMN</name>
        <dbReference type="ChEBI" id="CHEBI:58210"/>
    </cofactor>
</comment>
<keyword evidence="2" id="KW-0285">Flavoprotein</keyword>
<accession>A0ABX6JU71</accession>
<proteinExistence type="inferred from homology"/>
<gene>
    <name evidence="6" type="ORF">G7066_02475</name>
</gene>
<dbReference type="SUPFAM" id="SSF50475">
    <property type="entry name" value="FMN-binding split barrel"/>
    <property type="match status" value="1"/>
</dbReference>
<dbReference type="PANTHER" id="PTHR43567">
    <property type="entry name" value="FLAVOREDOXIN-RELATED-RELATED"/>
    <property type="match status" value="1"/>
</dbReference>